<protein>
    <submittedName>
        <fullName evidence="4">TetR family transcriptional regulator</fullName>
    </submittedName>
</protein>
<keyword evidence="1 2" id="KW-0238">DNA-binding</keyword>
<feature type="DNA-binding region" description="H-T-H motif" evidence="2">
    <location>
        <begin position="31"/>
        <end position="50"/>
    </location>
</feature>
<dbReference type="InterPro" id="IPR054422">
    <property type="entry name" value="TetR-like_HI_0893_C"/>
</dbReference>
<dbReference type="AlphaFoldDB" id="A0A4R6VCB7"/>
<dbReference type="Pfam" id="PF00440">
    <property type="entry name" value="TetR_N"/>
    <property type="match status" value="1"/>
</dbReference>
<evidence type="ECO:0000259" key="3">
    <source>
        <dbReference type="PROSITE" id="PS50977"/>
    </source>
</evidence>
<gene>
    <name evidence="4" type="ORF">EDC45_1138</name>
</gene>
<evidence type="ECO:0000313" key="4">
    <source>
        <dbReference type="EMBL" id="TDQ58066.1"/>
    </source>
</evidence>
<evidence type="ECO:0000256" key="2">
    <source>
        <dbReference type="PROSITE-ProRule" id="PRU00335"/>
    </source>
</evidence>
<dbReference type="PROSITE" id="PS01081">
    <property type="entry name" value="HTH_TETR_1"/>
    <property type="match status" value="1"/>
</dbReference>
<dbReference type="PRINTS" id="PR00455">
    <property type="entry name" value="HTHTETR"/>
</dbReference>
<dbReference type="Gene3D" id="1.10.357.10">
    <property type="entry name" value="Tetracycline Repressor, domain 2"/>
    <property type="match status" value="1"/>
</dbReference>
<feature type="domain" description="HTH tetR-type" evidence="3">
    <location>
        <begin position="8"/>
        <end position="68"/>
    </location>
</feature>
<evidence type="ECO:0000313" key="5">
    <source>
        <dbReference type="Proteomes" id="UP000295657"/>
    </source>
</evidence>
<dbReference type="SUPFAM" id="SSF46689">
    <property type="entry name" value="Homeodomain-like"/>
    <property type="match status" value="1"/>
</dbReference>
<reference evidence="4 5" key="1">
    <citation type="submission" date="2019-03" db="EMBL/GenBank/DDBJ databases">
        <title>Genomic Encyclopedia of Type Strains, Phase IV (KMG-IV): sequencing the most valuable type-strain genomes for metagenomic binning, comparative biology and taxonomic classification.</title>
        <authorList>
            <person name="Goeker M."/>
        </authorList>
    </citation>
    <scope>NUCLEOTIDE SEQUENCE [LARGE SCALE GENOMIC DNA]</scope>
    <source>
        <strain evidence="4 5">DSM 28403</strain>
    </source>
</reference>
<dbReference type="OrthoDB" id="63332at2"/>
<dbReference type="InterPro" id="IPR001647">
    <property type="entry name" value="HTH_TetR"/>
</dbReference>
<keyword evidence="5" id="KW-1185">Reference proteome</keyword>
<accession>A0A4R6VCB7</accession>
<dbReference type="EMBL" id="SNYQ01000003">
    <property type="protein sequence ID" value="TDQ58066.1"/>
    <property type="molecule type" value="Genomic_DNA"/>
</dbReference>
<evidence type="ECO:0000256" key="1">
    <source>
        <dbReference type="ARBA" id="ARBA00023125"/>
    </source>
</evidence>
<dbReference type="InterPro" id="IPR023772">
    <property type="entry name" value="DNA-bd_HTH_TetR-type_CS"/>
</dbReference>
<name>A0A4R6VCB7_9PAST</name>
<dbReference type="GO" id="GO:0003677">
    <property type="term" value="F:DNA binding"/>
    <property type="evidence" value="ECO:0007669"/>
    <property type="project" value="UniProtKB-UniRule"/>
</dbReference>
<dbReference type="Proteomes" id="UP000295657">
    <property type="component" value="Unassembled WGS sequence"/>
</dbReference>
<dbReference type="RefSeq" id="WP_133544338.1">
    <property type="nucleotide sequence ID" value="NZ_SNYQ01000003.1"/>
</dbReference>
<comment type="caution">
    <text evidence="4">The sequence shown here is derived from an EMBL/GenBank/DDBJ whole genome shotgun (WGS) entry which is preliminary data.</text>
</comment>
<dbReference type="PROSITE" id="PS50977">
    <property type="entry name" value="HTH_TETR_2"/>
    <property type="match status" value="1"/>
</dbReference>
<dbReference type="InterPro" id="IPR050624">
    <property type="entry name" value="HTH-type_Tx_Regulator"/>
</dbReference>
<sequence length="190" mass="22600">MRKSQTENDMTGQIFAATERLMAKDGLHHLSMHKIAKEANISPGTIYIYFKSKEELLERFAWQVFVCFEEAVRLHLDENASFFVQYRQMWRNAWTFLLNNPNFVQNLRQYQLLPGFENICKKFETNSVWHNFCQRAKTQGVVCDLPASILFSLGLEIPMNLAFRQLYFKEVISDERLDEIIERTWRSFQK</sequence>
<dbReference type="Pfam" id="PF22604">
    <property type="entry name" value="TetR_HI_0893_C"/>
    <property type="match status" value="1"/>
</dbReference>
<proteinExistence type="predicted"/>
<dbReference type="PANTHER" id="PTHR43479">
    <property type="entry name" value="ACREF/ENVCD OPERON REPRESSOR-RELATED"/>
    <property type="match status" value="1"/>
</dbReference>
<dbReference type="InterPro" id="IPR009057">
    <property type="entry name" value="Homeodomain-like_sf"/>
</dbReference>
<organism evidence="4 5">
    <name type="scientific">Mesocricetibacter intestinalis</name>
    <dbReference type="NCBI Taxonomy" id="1521930"/>
    <lineage>
        <taxon>Bacteria</taxon>
        <taxon>Pseudomonadati</taxon>
        <taxon>Pseudomonadota</taxon>
        <taxon>Gammaproteobacteria</taxon>
        <taxon>Pasteurellales</taxon>
        <taxon>Pasteurellaceae</taxon>
        <taxon>Mesocricetibacter</taxon>
    </lineage>
</organism>
<dbReference type="PANTHER" id="PTHR43479:SF11">
    <property type="entry name" value="ACREF_ENVCD OPERON REPRESSOR-RELATED"/>
    <property type="match status" value="1"/>
</dbReference>